<dbReference type="OrthoDB" id="9813569at2"/>
<sequence length="306" mass="33849">MERSIENSSVVCFGEVLWDMLPMGAKPGGAPMNVAYHLNQLGLTTHLVSRVGHDEPGRKLLSILNGWGLSTALCQLSPDQPTSEVHVVLREQNEVHYDILFPVAWDYISLQPEVEPLLAQADALVFGSLSTRNEQSRKTLYAMLEMSRYNVFDVNLRVPHYKPDIIRHLLSKTNLLKLNTAELEILAGWYHGNCSTEEEQIQVLQDAFPIGEILVTKGSRGASYYTAFTKLDCSAFGVTVADTVGSGDSFLAAFLAKKLQKEAPDVALAYAAALAGFVTMHHGACPTYDTATLEAFMWRKFQKIVL</sequence>
<comment type="caution">
    <text evidence="7">The sequence shown here is derived from an EMBL/GenBank/DDBJ whole genome shotgun (WGS) entry which is preliminary data.</text>
</comment>
<proteinExistence type="inferred from homology"/>
<dbReference type="SUPFAM" id="SSF53613">
    <property type="entry name" value="Ribokinase-like"/>
    <property type="match status" value="1"/>
</dbReference>
<evidence type="ECO:0000259" key="6">
    <source>
        <dbReference type="Pfam" id="PF00294"/>
    </source>
</evidence>
<dbReference type="EMBL" id="VRTY01000047">
    <property type="protein sequence ID" value="TXK44852.1"/>
    <property type="molecule type" value="Genomic_DNA"/>
</dbReference>
<evidence type="ECO:0000256" key="1">
    <source>
        <dbReference type="ARBA" id="ARBA00010688"/>
    </source>
</evidence>
<dbReference type="InterPro" id="IPR002173">
    <property type="entry name" value="Carboh/pur_kinase_PfkB_CS"/>
</dbReference>
<evidence type="ECO:0000256" key="5">
    <source>
        <dbReference type="ARBA" id="ARBA00022840"/>
    </source>
</evidence>
<keyword evidence="3" id="KW-0547">Nucleotide-binding</keyword>
<dbReference type="Pfam" id="PF00294">
    <property type="entry name" value="PfkB"/>
    <property type="match status" value="1"/>
</dbReference>
<evidence type="ECO:0000256" key="2">
    <source>
        <dbReference type="ARBA" id="ARBA00022679"/>
    </source>
</evidence>
<feature type="domain" description="Carbohydrate kinase PfkB" evidence="6">
    <location>
        <begin position="25"/>
        <end position="289"/>
    </location>
</feature>
<gene>
    <name evidence="7" type="ORF">FVR03_13275</name>
</gene>
<keyword evidence="5" id="KW-0067">ATP-binding</keyword>
<comment type="similarity">
    <text evidence="1">Belongs to the carbohydrate kinase PfkB family.</text>
</comment>
<keyword evidence="4 7" id="KW-0418">Kinase</keyword>
<dbReference type="Proteomes" id="UP000321926">
    <property type="component" value="Unassembled WGS sequence"/>
</dbReference>
<name>A0A5C8K587_9BACT</name>
<evidence type="ECO:0000313" key="7">
    <source>
        <dbReference type="EMBL" id="TXK44852.1"/>
    </source>
</evidence>
<dbReference type="RefSeq" id="WP_147922238.1">
    <property type="nucleotide sequence ID" value="NZ_VRTY01000047.1"/>
</dbReference>
<dbReference type="PANTHER" id="PTHR43085:SF1">
    <property type="entry name" value="PSEUDOURIDINE KINASE-RELATED"/>
    <property type="match status" value="1"/>
</dbReference>
<accession>A0A5C8K587</accession>
<organism evidence="7 8">
    <name type="scientific">Pontibacter qinzhouensis</name>
    <dbReference type="NCBI Taxonomy" id="2603253"/>
    <lineage>
        <taxon>Bacteria</taxon>
        <taxon>Pseudomonadati</taxon>
        <taxon>Bacteroidota</taxon>
        <taxon>Cytophagia</taxon>
        <taxon>Cytophagales</taxon>
        <taxon>Hymenobacteraceae</taxon>
        <taxon>Pontibacter</taxon>
    </lineage>
</organism>
<dbReference type="Gene3D" id="3.40.1190.20">
    <property type="match status" value="1"/>
</dbReference>
<dbReference type="GO" id="GO:0005524">
    <property type="term" value="F:ATP binding"/>
    <property type="evidence" value="ECO:0007669"/>
    <property type="project" value="UniProtKB-KW"/>
</dbReference>
<evidence type="ECO:0000256" key="4">
    <source>
        <dbReference type="ARBA" id="ARBA00022777"/>
    </source>
</evidence>
<dbReference type="GO" id="GO:0016301">
    <property type="term" value="F:kinase activity"/>
    <property type="evidence" value="ECO:0007669"/>
    <property type="project" value="UniProtKB-KW"/>
</dbReference>
<dbReference type="AlphaFoldDB" id="A0A5C8K587"/>
<dbReference type="PROSITE" id="PS00583">
    <property type="entry name" value="PFKB_KINASES_1"/>
    <property type="match status" value="1"/>
</dbReference>
<evidence type="ECO:0000256" key="3">
    <source>
        <dbReference type="ARBA" id="ARBA00022741"/>
    </source>
</evidence>
<dbReference type="InterPro" id="IPR050306">
    <property type="entry name" value="PfkB_Carbo_kinase"/>
</dbReference>
<reference evidence="7 8" key="1">
    <citation type="submission" date="2019-08" db="EMBL/GenBank/DDBJ databases">
        <authorList>
            <person name="Shi S."/>
        </authorList>
    </citation>
    <scope>NUCLEOTIDE SEQUENCE [LARGE SCALE GENOMIC DNA]</scope>
    <source>
        <strain evidence="7 8">GY10130</strain>
    </source>
</reference>
<dbReference type="PROSITE" id="PS00584">
    <property type="entry name" value="PFKB_KINASES_2"/>
    <property type="match status" value="1"/>
</dbReference>
<dbReference type="CDD" id="cd01167">
    <property type="entry name" value="bac_FRK"/>
    <property type="match status" value="1"/>
</dbReference>
<keyword evidence="2" id="KW-0808">Transferase</keyword>
<protein>
    <submittedName>
        <fullName evidence="7">Carbohydrate kinase</fullName>
    </submittedName>
</protein>
<dbReference type="InterPro" id="IPR029056">
    <property type="entry name" value="Ribokinase-like"/>
</dbReference>
<evidence type="ECO:0000313" key="8">
    <source>
        <dbReference type="Proteomes" id="UP000321926"/>
    </source>
</evidence>
<dbReference type="InterPro" id="IPR011611">
    <property type="entry name" value="PfkB_dom"/>
</dbReference>
<keyword evidence="8" id="KW-1185">Reference proteome</keyword>
<dbReference type="PANTHER" id="PTHR43085">
    <property type="entry name" value="HEXOKINASE FAMILY MEMBER"/>
    <property type="match status" value="1"/>
</dbReference>